<comment type="caution">
    <text evidence="1">The sequence shown here is derived from an EMBL/GenBank/DDBJ whole genome shotgun (WGS) entry which is preliminary data.</text>
</comment>
<dbReference type="EMBL" id="PCYM01000008">
    <property type="protein sequence ID" value="PIR47359.1"/>
    <property type="molecule type" value="Genomic_DNA"/>
</dbReference>
<name>A0A2H0RLE2_9BACT</name>
<gene>
    <name evidence="1" type="ORF">COV06_04010</name>
</gene>
<dbReference type="AlphaFoldDB" id="A0A2H0RLE2"/>
<sequence>MTQGWWEILDKLCRTRGMDQKTREHAYEVVRLLDTTGTKHAWRAVILAVVIAEYGAWYRETGQELHELCCCSHADYAHQDRIQNSKRREIAVSVVCHVRRVAYGSLRQRVRTSWRAFSTGRGEMVPSFLVQLGYVLETPLPNKFAKSASTAIAT</sequence>
<evidence type="ECO:0000313" key="2">
    <source>
        <dbReference type="Proteomes" id="UP000230084"/>
    </source>
</evidence>
<organism evidence="1 2">
    <name type="scientific">Candidatus Uhrbacteria bacterium CG10_big_fil_rev_8_21_14_0_10_50_16</name>
    <dbReference type="NCBI Taxonomy" id="1975039"/>
    <lineage>
        <taxon>Bacteria</taxon>
        <taxon>Candidatus Uhriibacteriota</taxon>
    </lineage>
</organism>
<reference evidence="1 2" key="1">
    <citation type="submission" date="2017-09" db="EMBL/GenBank/DDBJ databases">
        <title>Depth-based differentiation of microbial function through sediment-hosted aquifers and enrichment of novel symbionts in the deep terrestrial subsurface.</title>
        <authorList>
            <person name="Probst A.J."/>
            <person name="Ladd B."/>
            <person name="Jarett J.K."/>
            <person name="Geller-Mcgrath D.E."/>
            <person name="Sieber C.M."/>
            <person name="Emerson J.B."/>
            <person name="Anantharaman K."/>
            <person name="Thomas B.C."/>
            <person name="Malmstrom R."/>
            <person name="Stieglmeier M."/>
            <person name="Klingl A."/>
            <person name="Woyke T."/>
            <person name="Ryan C.M."/>
            <person name="Banfield J.F."/>
        </authorList>
    </citation>
    <scope>NUCLEOTIDE SEQUENCE [LARGE SCALE GENOMIC DNA]</scope>
    <source>
        <strain evidence="1">CG10_big_fil_rev_8_21_14_0_10_50_16</strain>
    </source>
</reference>
<evidence type="ECO:0000313" key="1">
    <source>
        <dbReference type="EMBL" id="PIR47359.1"/>
    </source>
</evidence>
<accession>A0A2H0RLE2</accession>
<proteinExistence type="predicted"/>
<protein>
    <submittedName>
        <fullName evidence="1">Uncharacterized protein</fullName>
    </submittedName>
</protein>
<dbReference type="Proteomes" id="UP000230084">
    <property type="component" value="Unassembled WGS sequence"/>
</dbReference>